<evidence type="ECO:0000256" key="5">
    <source>
        <dbReference type="SAM" id="Phobius"/>
    </source>
</evidence>
<sequence>MYRTVMAGGPSWIVSFVTAFCIFWMGLAKGINITLVPPSPGLEQPVLLNVDGIGVNLRSYAWYRGLNPNADDQILSYIPSANPPQTKGGKYFPEAQGQANGSLLITSFKKEHEGDYTIQAQTDSVQQTNVHLFISAKPTNPPTIHPPHQPDNWKLLVAVLVPIAVVICIILGVILYTKCKHIGLKIQTGVPNEGTAPAYKIASKGDNEIPL</sequence>
<dbReference type="Proteomes" id="UP000812440">
    <property type="component" value="Chromosome 7"/>
</dbReference>
<evidence type="ECO:0000313" key="7">
    <source>
        <dbReference type="EMBL" id="KAG8433874.1"/>
    </source>
</evidence>
<organism evidence="7 8">
    <name type="scientific">Hymenochirus boettgeri</name>
    <name type="common">Congo dwarf clawed frog</name>
    <dbReference type="NCBI Taxonomy" id="247094"/>
    <lineage>
        <taxon>Eukaryota</taxon>
        <taxon>Metazoa</taxon>
        <taxon>Chordata</taxon>
        <taxon>Craniata</taxon>
        <taxon>Vertebrata</taxon>
        <taxon>Euteleostomi</taxon>
        <taxon>Amphibia</taxon>
        <taxon>Batrachia</taxon>
        <taxon>Anura</taxon>
        <taxon>Pipoidea</taxon>
        <taxon>Pipidae</taxon>
        <taxon>Pipinae</taxon>
        <taxon>Hymenochirus</taxon>
    </lineage>
</organism>
<proteinExistence type="inferred from homology"/>
<dbReference type="OrthoDB" id="6353782at2759"/>
<evidence type="ECO:0000313" key="8">
    <source>
        <dbReference type="Proteomes" id="UP000812440"/>
    </source>
</evidence>
<dbReference type="PANTHER" id="PTHR44427">
    <property type="entry name" value="CARCINOEMBRYONIC ANTIGEN-RELATED CELL ADHESION MOLECULE 19"/>
    <property type="match status" value="1"/>
</dbReference>
<dbReference type="Pfam" id="PF07686">
    <property type="entry name" value="V-set"/>
    <property type="match status" value="1"/>
</dbReference>
<keyword evidence="1" id="KW-0732">Signal</keyword>
<keyword evidence="5" id="KW-0472">Membrane</keyword>
<feature type="transmembrane region" description="Helical" evidence="5">
    <location>
        <begin position="12"/>
        <end position="31"/>
    </location>
</feature>
<evidence type="ECO:0000256" key="4">
    <source>
        <dbReference type="ARBA" id="ARBA00038222"/>
    </source>
</evidence>
<feature type="transmembrane region" description="Helical" evidence="5">
    <location>
        <begin position="155"/>
        <end position="176"/>
    </location>
</feature>
<comment type="caution">
    <text evidence="7">The sequence shown here is derived from an EMBL/GenBank/DDBJ whole genome shotgun (WGS) entry which is preliminary data.</text>
</comment>
<keyword evidence="5" id="KW-1133">Transmembrane helix</keyword>
<feature type="domain" description="Immunoglobulin V-set" evidence="6">
    <location>
        <begin position="59"/>
        <end position="133"/>
    </location>
</feature>
<evidence type="ECO:0000259" key="6">
    <source>
        <dbReference type="Pfam" id="PF07686"/>
    </source>
</evidence>
<keyword evidence="3" id="KW-0393">Immunoglobulin domain</keyword>
<gene>
    <name evidence="7" type="ORF">GDO86_012298</name>
</gene>
<dbReference type="InterPro" id="IPR050831">
    <property type="entry name" value="CEA_cell_adhesion"/>
</dbReference>
<evidence type="ECO:0000256" key="2">
    <source>
        <dbReference type="ARBA" id="ARBA00023180"/>
    </source>
</evidence>
<protein>
    <recommendedName>
        <fullName evidence="6">Immunoglobulin V-set domain-containing protein</fullName>
    </recommendedName>
</protein>
<dbReference type="InterPro" id="IPR013106">
    <property type="entry name" value="Ig_V-set"/>
</dbReference>
<evidence type="ECO:0000256" key="3">
    <source>
        <dbReference type="ARBA" id="ARBA00023319"/>
    </source>
</evidence>
<name>A0A8T2IS44_9PIPI</name>
<keyword evidence="2" id="KW-0325">Glycoprotein</keyword>
<accession>A0A8T2IS44</accession>
<dbReference type="SUPFAM" id="SSF48726">
    <property type="entry name" value="Immunoglobulin"/>
    <property type="match status" value="1"/>
</dbReference>
<comment type="similarity">
    <text evidence="4">Belongs to the immunoglobulin superfamily. CEA family.</text>
</comment>
<evidence type="ECO:0000256" key="1">
    <source>
        <dbReference type="ARBA" id="ARBA00022729"/>
    </source>
</evidence>
<keyword evidence="5" id="KW-0812">Transmembrane</keyword>
<keyword evidence="8" id="KW-1185">Reference proteome</keyword>
<dbReference type="InterPro" id="IPR013783">
    <property type="entry name" value="Ig-like_fold"/>
</dbReference>
<dbReference type="PANTHER" id="PTHR44427:SF1">
    <property type="entry name" value="CARCINOEMBRYONIC ANTIGEN-RELATED CELL ADHESION MOLECULE 1"/>
    <property type="match status" value="1"/>
</dbReference>
<dbReference type="InterPro" id="IPR036179">
    <property type="entry name" value="Ig-like_dom_sf"/>
</dbReference>
<dbReference type="AlphaFoldDB" id="A0A8T2IS44"/>
<dbReference type="Gene3D" id="2.60.40.10">
    <property type="entry name" value="Immunoglobulins"/>
    <property type="match status" value="1"/>
</dbReference>
<dbReference type="EMBL" id="JAACNH010000008">
    <property type="protein sequence ID" value="KAG8433874.1"/>
    <property type="molecule type" value="Genomic_DNA"/>
</dbReference>
<reference evidence="7" key="1">
    <citation type="thesis" date="2020" institute="ProQuest LLC" country="789 East Eisenhower Parkway, Ann Arbor, MI, USA">
        <title>Comparative Genomics and Chromosome Evolution.</title>
        <authorList>
            <person name="Mudd A.B."/>
        </authorList>
    </citation>
    <scope>NUCLEOTIDE SEQUENCE</scope>
    <source>
        <strain evidence="7">Female2</strain>
        <tissue evidence="7">Blood</tissue>
    </source>
</reference>